<dbReference type="AlphaFoldDB" id="A0A7I7XW61"/>
<dbReference type="Pfam" id="PF12900">
    <property type="entry name" value="Pyridox_ox_2"/>
    <property type="match status" value="1"/>
</dbReference>
<evidence type="ECO:0000313" key="2">
    <source>
        <dbReference type="Proteomes" id="UP000466931"/>
    </source>
</evidence>
<dbReference type="SUPFAM" id="SSF50475">
    <property type="entry name" value="FMN-binding split barrel"/>
    <property type="match status" value="1"/>
</dbReference>
<gene>
    <name evidence="1" type="ORF">MCNF_20090</name>
</gene>
<reference evidence="1" key="2">
    <citation type="submission" date="2020-02" db="EMBL/GenBank/DDBJ databases">
        <authorList>
            <person name="Matsumoto Y."/>
            <person name="Motooka D."/>
            <person name="Nakamura S."/>
        </authorList>
    </citation>
    <scope>NUCLEOTIDE SEQUENCE</scope>
    <source>
        <strain evidence="1">JCM 13671</strain>
    </source>
</reference>
<protein>
    <submittedName>
        <fullName evidence="1">Pyridoxamine 5'-phosphate oxidase</fullName>
    </submittedName>
</protein>
<reference evidence="1" key="1">
    <citation type="journal article" date="2019" name="Emerg. Microbes Infect.">
        <title>Comprehensive subspecies identification of 175 nontuberculous mycobacteria species based on 7547 genomic profiles.</title>
        <authorList>
            <person name="Matsumoto Y."/>
            <person name="Kinjo T."/>
            <person name="Motooka D."/>
            <person name="Nabeya D."/>
            <person name="Jung N."/>
            <person name="Uechi K."/>
            <person name="Horii T."/>
            <person name="Iida T."/>
            <person name="Fujita J."/>
            <person name="Nakamura S."/>
        </authorList>
    </citation>
    <scope>NUCLEOTIDE SEQUENCE [LARGE SCALE GENOMIC DNA]</scope>
    <source>
        <strain evidence="1">JCM 13671</strain>
    </source>
</reference>
<evidence type="ECO:0000313" key="1">
    <source>
        <dbReference type="EMBL" id="BBZ33404.1"/>
    </source>
</evidence>
<accession>A0A7I7XW61</accession>
<dbReference type="EMBL" id="AP022612">
    <property type="protein sequence ID" value="BBZ33404.1"/>
    <property type="molecule type" value="Genomic_DNA"/>
</dbReference>
<dbReference type="Gene3D" id="2.30.110.10">
    <property type="entry name" value="Electron Transport, Fmn-binding Protein, Chain A"/>
    <property type="match status" value="1"/>
</dbReference>
<dbReference type="InterPro" id="IPR012349">
    <property type="entry name" value="Split_barrel_FMN-bd"/>
</dbReference>
<keyword evidence="2" id="KW-1185">Reference proteome</keyword>
<organism evidence="1 2">
    <name type="scientific">Mycolicibacterium confluentis</name>
    <dbReference type="NCBI Taxonomy" id="28047"/>
    <lineage>
        <taxon>Bacteria</taxon>
        <taxon>Bacillati</taxon>
        <taxon>Actinomycetota</taxon>
        <taxon>Actinomycetes</taxon>
        <taxon>Mycobacteriales</taxon>
        <taxon>Mycobacteriaceae</taxon>
        <taxon>Mycolicibacterium</taxon>
    </lineage>
</organism>
<proteinExistence type="predicted"/>
<dbReference type="OrthoDB" id="7062584at2"/>
<sequence length="140" mass="15663">MTDGNRLANILPESECWNLMSSMSLGRLITAADGQPEVFPVNFAVQDRGVVFRTAEGTKLVSSAINRNVLFEVDDHDAAQGWSVIVRGVARILHSDEEIDVAKETGLRPWVSTDKEHYVRIRPVRVSGRRFVFDRTPSPL</sequence>
<dbReference type="InterPro" id="IPR024747">
    <property type="entry name" value="Pyridox_Oxase-rel"/>
</dbReference>
<dbReference type="RefSeq" id="WP_085153388.1">
    <property type="nucleotide sequence ID" value="NZ_AP022612.1"/>
</dbReference>
<name>A0A7I7XW61_9MYCO</name>
<dbReference type="Proteomes" id="UP000466931">
    <property type="component" value="Chromosome"/>
</dbReference>